<keyword evidence="2" id="KW-1185">Reference proteome</keyword>
<gene>
    <name evidence="1" type="ORF">GCM10009682_50530</name>
</gene>
<sequence length="144" mass="14607">MSTTPTLNGQILGEAAHATRAVLERVLAPTSTTFHESVVLNGTAQAGGAVPRAAIVARMMGAVKIDLATAEAAVASLAADGLLTDDGETLTLTDAGRARNDAIRGPLGEVTQRLYADLPADHLAVAARVLITLTARANAELAAA</sequence>
<name>A0ABP4YP07_9ACTN</name>
<evidence type="ECO:0000313" key="2">
    <source>
        <dbReference type="Proteomes" id="UP001500218"/>
    </source>
</evidence>
<dbReference type="Proteomes" id="UP001500218">
    <property type="component" value="Unassembled WGS sequence"/>
</dbReference>
<proteinExistence type="predicted"/>
<protein>
    <recommendedName>
        <fullName evidence="3">MarR family transcriptional regulator</fullName>
    </recommendedName>
</protein>
<dbReference type="RefSeq" id="WP_344137400.1">
    <property type="nucleotide sequence ID" value="NZ_BAAALT010000209.1"/>
</dbReference>
<comment type="caution">
    <text evidence="1">The sequence shown here is derived from an EMBL/GenBank/DDBJ whole genome shotgun (WGS) entry which is preliminary data.</text>
</comment>
<dbReference type="EMBL" id="BAAALT010000209">
    <property type="protein sequence ID" value="GAA1824161.1"/>
    <property type="molecule type" value="Genomic_DNA"/>
</dbReference>
<dbReference type="Gene3D" id="1.10.10.10">
    <property type="entry name" value="Winged helix-like DNA-binding domain superfamily/Winged helix DNA-binding domain"/>
    <property type="match status" value="1"/>
</dbReference>
<evidence type="ECO:0000313" key="1">
    <source>
        <dbReference type="EMBL" id="GAA1824161.1"/>
    </source>
</evidence>
<accession>A0ABP4YP07</accession>
<reference evidence="2" key="1">
    <citation type="journal article" date="2019" name="Int. J. Syst. Evol. Microbiol.">
        <title>The Global Catalogue of Microorganisms (GCM) 10K type strain sequencing project: providing services to taxonomists for standard genome sequencing and annotation.</title>
        <authorList>
            <consortium name="The Broad Institute Genomics Platform"/>
            <consortium name="The Broad Institute Genome Sequencing Center for Infectious Disease"/>
            <person name="Wu L."/>
            <person name="Ma J."/>
        </authorList>
    </citation>
    <scope>NUCLEOTIDE SEQUENCE [LARGE SCALE GENOMIC DNA]</scope>
    <source>
        <strain evidence="2">JCM 13250</strain>
    </source>
</reference>
<dbReference type="InterPro" id="IPR036390">
    <property type="entry name" value="WH_DNA-bd_sf"/>
</dbReference>
<organism evidence="1 2">
    <name type="scientific">Luedemannella flava</name>
    <dbReference type="NCBI Taxonomy" id="349316"/>
    <lineage>
        <taxon>Bacteria</taxon>
        <taxon>Bacillati</taxon>
        <taxon>Actinomycetota</taxon>
        <taxon>Actinomycetes</taxon>
        <taxon>Micromonosporales</taxon>
        <taxon>Micromonosporaceae</taxon>
        <taxon>Luedemannella</taxon>
    </lineage>
</organism>
<dbReference type="SUPFAM" id="SSF46785">
    <property type="entry name" value="Winged helix' DNA-binding domain"/>
    <property type="match status" value="1"/>
</dbReference>
<dbReference type="InterPro" id="IPR036388">
    <property type="entry name" value="WH-like_DNA-bd_sf"/>
</dbReference>
<evidence type="ECO:0008006" key="3">
    <source>
        <dbReference type="Google" id="ProtNLM"/>
    </source>
</evidence>